<evidence type="ECO:0000313" key="10">
    <source>
        <dbReference type="EMBL" id="AKR04201.1"/>
    </source>
</evidence>
<dbReference type="EMBL" id="KT159937">
    <property type="protein sequence ID" value="AKR04201.1"/>
    <property type="molecule type" value="Genomic_DNA"/>
</dbReference>
<proteinExistence type="predicted"/>
<comment type="cofactor">
    <cofactor evidence="1">
        <name>FAD</name>
        <dbReference type="ChEBI" id="CHEBI:57692"/>
    </cofactor>
</comment>
<evidence type="ECO:0000256" key="8">
    <source>
        <dbReference type="SAM" id="Phobius"/>
    </source>
</evidence>
<keyword evidence="6" id="KW-1015">Disulfide bond</keyword>
<dbReference type="RefSeq" id="YP_009162449.1">
    <property type="nucleotide sequence ID" value="NC_027707.1"/>
</dbReference>
<evidence type="ECO:0000256" key="3">
    <source>
        <dbReference type="ARBA" id="ARBA00022630"/>
    </source>
</evidence>
<feature type="transmembrane region" description="Helical" evidence="8">
    <location>
        <begin position="6"/>
        <end position="28"/>
    </location>
</feature>
<dbReference type="InterPro" id="IPR017905">
    <property type="entry name" value="ERV/ALR_sulphydryl_oxidase"/>
</dbReference>
<dbReference type="GO" id="GO:0016972">
    <property type="term" value="F:thiol oxidase activity"/>
    <property type="evidence" value="ECO:0007669"/>
    <property type="project" value="UniProtKB-EC"/>
</dbReference>
<evidence type="ECO:0000313" key="11">
    <source>
        <dbReference type="Proteomes" id="UP000105007"/>
    </source>
</evidence>
<evidence type="ECO:0000259" key="9">
    <source>
        <dbReference type="PROSITE" id="PS51324"/>
    </source>
</evidence>
<evidence type="ECO:0000256" key="1">
    <source>
        <dbReference type="ARBA" id="ARBA00001974"/>
    </source>
</evidence>
<protein>
    <recommendedName>
        <fullName evidence="2">thiol oxidase</fullName>
        <ecNumber evidence="2">1.8.3.2</ecNumber>
    </recommendedName>
</protein>
<dbReference type="PROSITE" id="PS51324">
    <property type="entry name" value="ERV_ALR"/>
    <property type="match status" value="1"/>
</dbReference>
<keyword evidence="8" id="KW-0812">Transmembrane</keyword>
<feature type="domain" description="ERV/ALR sulfhydryl oxidase" evidence="9">
    <location>
        <begin position="1"/>
        <end position="95"/>
    </location>
</feature>
<dbReference type="InterPro" id="IPR006890">
    <property type="entry name" value="Sulphydryl_Oase_FAD-link_ERV1"/>
</dbReference>
<dbReference type="Pfam" id="PF04805">
    <property type="entry name" value="Pox_E10"/>
    <property type="match status" value="1"/>
</dbReference>
<keyword evidence="4" id="KW-0274">FAD</keyword>
<dbReference type="OrthoDB" id="17960at10239"/>
<dbReference type="InterPro" id="IPR036774">
    <property type="entry name" value="ERV/ALR_sulphydryl_oxid_sf"/>
</dbReference>
<keyword evidence="8" id="KW-0472">Membrane</keyword>
<accession>A0A0H4XWL0</accession>
<reference evidence="10 11" key="1">
    <citation type="journal article" date="2015" name="J. Virol.">
        <title>Salmon gill poxvirus, the deepest representative of the Chordopoxvirinae.</title>
        <authorList>
            <person name="Gjessing M.C."/>
            <person name="Yutin N."/>
            <person name="Tengs T."/>
            <person name="Senkevich T."/>
            <person name="Koonin E.V."/>
            <person name="Ronning H.P."/>
            <person name="Alarson M."/>
            <person name="Ylving S."/>
            <person name="Lie K.-I."/>
            <person name="Saure B."/>
            <person name="Tran L."/>
            <person name="Moss B."/>
            <person name="Dale O.B."/>
        </authorList>
    </citation>
    <scope>NUCLEOTIDE SEQUENCE [LARGE SCALE GENOMIC DNA]</scope>
    <source>
        <strain evidence="10">2012-04-F277-L3G</strain>
    </source>
</reference>
<dbReference type="EC" id="1.8.3.2" evidence="2"/>
<organism evidence="10 11">
    <name type="scientific">Salmon gill poxvirus</name>
    <dbReference type="NCBI Taxonomy" id="1680908"/>
    <lineage>
        <taxon>Viruses</taxon>
        <taxon>Varidnaviria</taxon>
        <taxon>Bamfordvirae</taxon>
        <taxon>Nucleocytoviricota</taxon>
        <taxon>Pokkesviricetes</taxon>
        <taxon>Chitovirales</taxon>
        <taxon>Poxviridae</taxon>
        <taxon>Chordopoxvirinae</taxon>
        <taxon>Salmonpoxvirus</taxon>
        <taxon>Salmonpoxvirus gillpox</taxon>
        <taxon>Salmon gillpox virus</taxon>
    </lineage>
</organism>
<comment type="catalytic activity">
    <reaction evidence="7">
        <text>2 R'C(R)SH + O2 = R'C(R)S-S(R)CR' + H2O2</text>
        <dbReference type="Rhea" id="RHEA:17357"/>
        <dbReference type="ChEBI" id="CHEBI:15379"/>
        <dbReference type="ChEBI" id="CHEBI:16240"/>
        <dbReference type="ChEBI" id="CHEBI:16520"/>
        <dbReference type="ChEBI" id="CHEBI:17412"/>
        <dbReference type="EC" id="1.8.3.2"/>
    </reaction>
</comment>
<dbReference type="Proteomes" id="UP000105007">
    <property type="component" value="Segment"/>
</dbReference>
<name>A0A0H4XWL0_9POXV</name>
<evidence type="ECO:0000256" key="4">
    <source>
        <dbReference type="ARBA" id="ARBA00022827"/>
    </source>
</evidence>
<evidence type="ECO:0000256" key="2">
    <source>
        <dbReference type="ARBA" id="ARBA00012512"/>
    </source>
</evidence>
<keyword evidence="11" id="KW-1185">Reference proteome</keyword>
<evidence type="ECO:0000256" key="7">
    <source>
        <dbReference type="ARBA" id="ARBA00048864"/>
    </source>
</evidence>
<keyword evidence="3" id="KW-0285">Flavoprotein</keyword>
<evidence type="ECO:0000256" key="5">
    <source>
        <dbReference type="ARBA" id="ARBA00023002"/>
    </source>
</evidence>
<keyword evidence="8" id="KW-1133">Transmembrane helix</keyword>
<keyword evidence="5" id="KW-0560">Oxidoreductase</keyword>
<dbReference type="SUPFAM" id="SSF69000">
    <property type="entry name" value="FAD-dependent thiol oxidase"/>
    <property type="match status" value="1"/>
</dbReference>
<dbReference type="KEGG" id="vg:25392244"/>
<dbReference type="GeneID" id="25392244"/>
<gene>
    <name evidence="10" type="ORF">SGPV077</name>
</gene>
<evidence type="ECO:0000256" key="6">
    <source>
        <dbReference type="ARBA" id="ARBA00023157"/>
    </source>
</evidence>
<sequence>MNTSVWGHGYWLVIFSVIFIFKSNLAVLKKLTWLIVSGLPCEECREHAKLNITKNNIMSSEDWNVILLFYASLYNTFKTDRPDQTIDIEKLKIELNINN</sequence>